<dbReference type="SUPFAM" id="SSF55298">
    <property type="entry name" value="YjgF-like"/>
    <property type="match status" value="1"/>
</dbReference>
<dbReference type="CDD" id="cd02199">
    <property type="entry name" value="YjgF_YER057c_UK114_like_1"/>
    <property type="match status" value="1"/>
</dbReference>
<dbReference type="Gene3D" id="3.30.1330.40">
    <property type="entry name" value="RutC-like"/>
    <property type="match status" value="1"/>
</dbReference>
<dbReference type="InterPro" id="IPR035959">
    <property type="entry name" value="RutC-like_sf"/>
</dbReference>
<keyword evidence="5" id="KW-1185">Reference proteome</keyword>
<evidence type="ECO:0000259" key="1">
    <source>
        <dbReference type="Pfam" id="PF14588"/>
    </source>
</evidence>
<evidence type="ECO:0000313" key="4">
    <source>
        <dbReference type="Proteomes" id="UP000198864"/>
    </source>
</evidence>
<sequence length="160" mass="16596">MLRDVEANTSPSVRLAHLGLELPAVSPPRGSYVPTVRSGNLIFVAGQVPMVDGEVVETGRVGAEVTPQRAKELSRRCALAALAAVDAAVGLDKVTRVVKVLGFVSSADDFTQQASVIDGASDLFVAIFGEAGRHARSAVGVAILPLNAPVEVEIIVEVAD</sequence>
<dbReference type="EMBL" id="FMCR01000005">
    <property type="protein sequence ID" value="SCF28370.1"/>
    <property type="molecule type" value="Genomic_DNA"/>
</dbReference>
<reference evidence="2 5" key="2">
    <citation type="submission" date="2018-03" db="EMBL/GenBank/DDBJ databases">
        <title>Genomic framework for the identification of Micromonospora saelicesensis and Micromonospora noduli.</title>
        <authorList>
            <person name="Riesco R."/>
            <person name="Trujillo M.E."/>
        </authorList>
    </citation>
    <scope>NUCLEOTIDE SEQUENCE [LARGE SCALE GENOMIC DNA]</scope>
    <source>
        <strain evidence="2 5">GAR05</strain>
    </source>
</reference>
<evidence type="ECO:0000313" key="5">
    <source>
        <dbReference type="Proteomes" id="UP000249334"/>
    </source>
</evidence>
<dbReference type="Proteomes" id="UP000198864">
    <property type="component" value="Unassembled WGS sequence"/>
</dbReference>
<accession>A0A1C4Z5Y0</accession>
<dbReference type="Pfam" id="PF14588">
    <property type="entry name" value="YjgF_endoribonc"/>
    <property type="match status" value="1"/>
</dbReference>
<dbReference type="PANTHER" id="PTHR43760:SF1">
    <property type="entry name" value="ENDORIBONUCLEASE L-PSP_CHORISMATE MUTASE-LIKE DOMAIN-CONTAINING PROTEIN"/>
    <property type="match status" value="1"/>
</dbReference>
<dbReference type="Proteomes" id="UP000249334">
    <property type="component" value="Unassembled WGS sequence"/>
</dbReference>
<gene>
    <name evidence="3" type="ORF">GA0070561_4968</name>
    <name evidence="2" type="ORF">GAR05_01498</name>
</gene>
<evidence type="ECO:0000313" key="2">
    <source>
        <dbReference type="EMBL" id="RAO01890.1"/>
    </source>
</evidence>
<proteinExistence type="predicted"/>
<feature type="domain" description="Endoribonuclease L-PSP/chorismate mutase-like" evidence="1">
    <location>
        <begin position="14"/>
        <end position="156"/>
    </location>
</feature>
<dbReference type="EMBL" id="PXXW01000013">
    <property type="protein sequence ID" value="RAO01890.1"/>
    <property type="molecule type" value="Genomic_DNA"/>
</dbReference>
<evidence type="ECO:0000313" key="3">
    <source>
        <dbReference type="EMBL" id="SCF28370.1"/>
    </source>
</evidence>
<dbReference type="PANTHER" id="PTHR43760">
    <property type="entry name" value="ENDORIBONUCLEASE-RELATED"/>
    <property type="match status" value="1"/>
</dbReference>
<protein>
    <submittedName>
        <fullName evidence="3">Enamine deaminase RidA, house cleaning of reactive enamine intermediates, YjgF/YER057c/UK114 family</fullName>
    </submittedName>
    <submittedName>
        <fullName evidence="2">NAD(P)H dehydrogenase (Quinone)</fullName>
    </submittedName>
</protein>
<dbReference type="STRING" id="285676.GA0070561_4968"/>
<organism evidence="3 4">
    <name type="scientific">Micromonospora saelicesensis</name>
    <dbReference type="NCBI Taxonomy" id="285676"/>
    <lineage>
        <taxon>Bacteria</taxon>
        <taxon>Bacillati</taxon>
        <taxon>Actinomycetota</taxon>
        <taxon>Actinomycetes</taxon>
        <taxon>Micromonosporales</taxon>
        <taxon>Micromonosporaceae</taxon>
        <taxon>Micromonospora</taxon>
    </lineage>
</organism>
<dbReference type="AlphaFoldDB" id="A0A1C4Z5Y0"/>
<name>A0A1C4Z5Y0_9ACTN</name>
<reference evidence="3 4" key="1">
    <citation type="submission" date="2016-06" db="EMBL/GenBank/DDBJ databases">
        <authorList>
            <person name="Kjaerup R.B."/>
            <person name="Dalgaard T.S."/>
            <person name="Juul-Madsen H.R."/>
        </authorList>
    </citation>
    <scope>NUCLEOTIDE SEQUENCE [LARGE SCALE GENOMIC DNA]</scope>
    <source>
        <strain evidence="3 4">DSM 44871</strain>
    </source>
</reference>
<dbReference type="InterPro" id="IPR013813">
    <property type="entry name" value="Endoribo_LPSP/chorism_mut-like"/>
</dbReference>
<dbReference type="RefSeq" id="WP_091404553.1">
    <property type="nucleotide sequence ID" value="NZ_FMCR01000005.1"/>
</dbReference>